<evidence type="ECO:0000256" key="1">
    <source>
        <dbReference type="SAM" id="MobiDB-lite"/>
    </source>
</evidence>
<feature type="region of interest" description="Disordered" evidence="1">
    <location>
        <begin position="247"/>
        <end position="418"/>
    </location>
</feature>
<feature type="region of interest" description="Disordered" evidence="1">
    <location>
        <begin position="489"/>
        <end position="549"/>
    </location>
</feature>
<dbReference type="PANTHER" id="PTHR14379">
    <property type="entry name" value="LIMKAIN B LKAP"/>
    <property type="match status" value="1"/>
</dbReference>
<dbReference type="Pfam" id="PF01936">
    <property type="entry name" value="NYN"/>
    <property type="match status" value="1"/>
</dbReference>
<dbReference type="CDD" id="cd10910">
    <property type="entry name" value="PIN_limkain_b1_N_like"/>
    <property type="match status" value="1"/>
</dbReference>
<dbReference type="InterPro" id="IPR021139">
    <property type="entry name" value="NYN"/>
</dbReference>
<gene>
    <name evidence="3" type="ORF">K443DRAFT_5156</name>
</gene>
<organism evidence="3 4">
    <name type="scientific">Laccaria amethystina LaAM-08-1</name>
    <dbReference type="NCBI Taxonomy" id="1095629"/>
    <lineage>
        <taxon>Eukaryota</taxon>
        <taxon>Fungi</taxon>
        <taxon>Dikarya</taxon>
        <taxon>Basidiomycota</taxon>
        <taxon>Agaricomycotina</taxon>
        <taxon>Agaricomycetes</taxon>
        <taxon>Agaricomycetidae</taxon>
        <taxon>Agaricales</taxon>
        <taxon>Agaricineae</taxon>
        <taxon>Hydnangiaceae</taxon>
        <taxon>Laccaria</taxon>
    </lineage>
</organism>
<dbReference type="InterPro" id="IPR024768">
    <property type="entry name" value="Marf1"/>
</dbReference>
<feature type="compositionally biased region" description="Basic and acidic residues" evidence="1">
    <location>
        <begin position="292"/>
        <end position="304"/>
    </location>
</feature>
<proteinExistence type="predicted"/>
<evidence type="ECO:0000313" key="3">
    <source>
        <dbReference type="EMBL" id="KIK03847.1"/>
    </source>
</evidence>
<dbReference type="GO" id="GO:0005777">
    <property type="term" value="C:peroxisome"/>
    <property type="evidence" value="ECO:0007669"/>
    <property type="project" value="InterPro"/>
</dbReference>
<feature type="domain" description="NYN" evidence="2">
    <location>
        <begin position="7"/>
        <end position="144"/>
    </location>
</feature>
<dbReference type="STRING" id="1095629.A0A0C9Y1D7"/>
<sequence>MQDLEDVAIFWDFDGTRTTSNISGYDIAKNIRITGQIFGTVKSFRSYYDFSALTSLRNPNLRLELQSSGISLIDCPSGGGRNVATKMMMVDLIIHALDHPPPTTFLIITANSDFSYAIATLRLRKYRVILLSPPGTHPDVTSQASVNVDWNKAILELGEETETAFNPDAQPPAVHTQPFSPLPVPGHQDIPVEPINVETRNRGRRNSTFSKPFVDPDRFSIFGDPYNPPKLSTFSDSLSRPHWPLRADSAPPMETSYAKERTPTHEPSGFYRPSDGVGHHASPDPLASYTRWADKGKGKQREFPFPEPEDPIPFSQTTTPAFRRSSLNHSDTGREQVNPLRHSPLTPAQEPSQIKGQLHRSPPLVKSVSSSSESSSGFSMVGPLTTAPTSAESAAREKDNNTSATRVAPTDAPPAQSVSIVSEVQDSLPQPAAVPIPSPATTVVDRTATPAAVAVTMAPSAVPTFATPAASTPSSAAASTIASSTTAATAASPHISGKPAIVPPVSKPPSSSPKVSASTPSAGPSTTPFASSSTMPFAGPSTNVQPKPPVPEKFRILVERIRPYPKGVARSTLGTDLLRIDRDIYQRANVSRFAAYINAAQVAGVVTVGTNESGEGVVSLRSPWPFTG</sequence>
<feature type="compositionally biased region" description="Pro residues" evidence="1">
    <location>
        <begin position="501"/>
        <end position="511"/>
    </location>
</feature>
<dbReference type="OrthoDB" id="549353at2759"/>
<feature type="compositionally biased region" description="Low complexity" evidence="1">
    <location>
        <begin position="489"/>
        <end position="500"/>
    </location>
</feature>
<feature type="compositionally biased region" description="Low complexity" evidence="1">
    <location>
        <begin position="367"/>
        <end position="379"/>
    </location>
</feature>
<reference evidence="3 4" key="1">
    <citation type="submission" date="2014-04" db="EMBL/GenBank/DDBJ databases">
        <authorList>
            <consortium name="DOE Joint Genome Institute"/>
            <person name="Kuo A."/>
            <person name="Kohler A."/>
            <person name="Nagy L.G."/>
            <person name="Floudas D."/>
            <person name="Copeland A."/>
            <person name="Barry K.W."/>
            <person name="Cichocki N."/>
            <person name="Veneault-Fourrey C."/>
            <person name="LaButti K."/>
            <person name="Lindquist E.A."/>
            <person name="Lipzen A."/>
            <person name="Lundell T."/>
            <person name="Morin E."/>
            <person name="Murat C."/>
            <person name="Sun H."/>
            <person name="Tunlid A."/>
            <person name="Henrissat B."/>
            <person name="Grigoriev I.V."/>
            <person name="Hibbett D.S."/>
            <person name="Martin F."/>
            <person name="Nordberg H.P."/>
            <person name="Cantor M.N."/>
            <person name="Hua S.X."/>
        </authorList>
    </citation>
    <scope>NUCLEOTIDE SEQUENCE [LARGE SCALE GENOMIC DNA]</scope>
    <source>
        <strain evidence="3 4">LaAM-08-1</strain>
    </source>
</reference>
<dbReference type="PANTHER" id="PTHR14379:SF3">
    <property type="entry name" value="MEIOSIS REGULATOR AND MRNA STABILITY FACTOR 1"/>
    <property type="match status" value="1"/>
</dbReference>
<accession>A0A0C9Y1D7</accession>
<dbReference type="GO" id="GO:0010468">
    <property type="term" value="P:regulation of gene expression"/>
    <property type="evidence" value="ECO:0007669"/>
    <property type="project" value="InterPro"/>
</dbReference>
<protein>
    <recommendedName>
        <fullName evidence="2">NYN domain-containing protein</fullName>
    </recommendedName>
</protein>
<evidence type="ECO:0000259" key="2">
    <source>
        <dbReference type="Pfam" id="PF01936"/>
    </source>
</evidence>
<dbReference type="Proteomes" id="UP000054477">
    <property type="component" value="Unassembled WGS sequence"/>
</dbReference>
<dbReference type="AlphaFoldDB" id="A0A0C9Y1D7"/>
<dbReference type="GO" id="GO:0004540">
    <property type="term" value="F:RNA nuclease activity"/>
    <property type="evidence" value="ECO:0007669"/>
    <property type="project" value="InterPro"/>
</dbReference>
<dbReference type="GO" id="GO:1905762">
    <property type="term" value="F:CCR4-NOT complex binding"/>
    <property type="evidence" value="ECO:0007669"/>
    <property type="project" value="TreeGrafter"/>
</dbReference>
<keyword evidence="4" id="KW-1185">Reference proteome</keyword>
<dbReference type="EMBL" id="KN838576">
    <property type="protein sequence ID" value="KIK03847.1"/>
    <property type="molecule type" value="Genomic_DNA"/>
</dbReference>
<name>A0A0C9Y1D7_9AGAR</name>
<reference evidence="4" key="2">
    <citation type="submission" date="2015-01" db="EMBL/GenBank/DDBJ databases">
        <title>Evolutionary Origins and Diversification of the Mycorrhizal Mutualists.</title>
        <authorList>
            <consortium name="DOE Joint Genome Institute"/>
            <consortium name="Mycorrhizal Genomics Consortium"/>
            <person name="Kohler A."/>
            <person name="Kuo A."/>
            <person name="Nagy L.G."/>
            <person name="Floudas D."/>
            <person name="Copeland A."/>
            <person name="Barry K.W."/>
            <person name="Cichocki N."/>
            <person name="Veneault-Fourrey C."/>
            <person name="LaButti K."/>
            <person name="Lindquist E.A."/>
            <person name="Lipzen A."/>
            <person name="Lundell T."/>
            <person name="Morin E."/>
            <person name="Murat C."/>
            <person name="Riley R."/>
            <person name="Ohm R."/>
            <person name="Sun H."/>
            <person name="Tunlid A."/>
            <person name="Henrissat B."/>
            <person name="Grigoriev I.V."/>
            <person name="Hibbett D.S."/>
            <person name="Martin F."/>
        </authorList>
    </citation>
    <scope>NUCLEOTIDE SEQUENCE [LARGE SCALE GENOMIC DNA]</scope>
    <source>
        <strain evidence="4">LaAM-08-1</strain>
    </source>
</reference>
<evidence type="ECO:0000313" key="4">
    <source>
        <dbReference type="Proteomes" id="UP000054477"/>
    </source>
</evidence>
<dbReference type="Gene3D" id="3.40.50.1010">
    <property type="entry name" value="5'-nuclease"/>
    <property type="match status" value="1"/>
</dbReference>
<dbReference type="HOGENOM" id="CLU_019899_1_0_1"/>
<feature type="compositionally biased region" description="Polar residues" evidence="1">
    <location>
        <begin position="315"/>
        <end position="330"/>
    </location>
</feature>
<feature type="compositionally biased region" description="Low complexity" evidence="1">
    <location>
        <begin position="512"/>
        <end position="534"/>
    </location>
</feature>